<keyword evidence="2" id="KW-0472">Membrane</keyword>
<feature type="transmembrane region" description="Helical" evidence="2">
    <location>
        <begin position="148"/>
        <end position="168"/>
    </location>
</feature>
<evidence type="ECO:0000256" key="1">
    <source>
        <dbReference type="SAM" id="MobiDB-lite"/>
    </source>
</evidence>
<evidence type="ECO:0000313" key="3">
    <source>
        <dbReference type="EMBL" id="NGO67857.1"/>
    </source>
</evidence>
<protein>
    <recommendedName>
        <fullName evidence="5">Protein transporter Sec31</fullName>
    </recommendedName>
</protein>
<feature type="transmembrane region" description="Helical" evidence="2">
    <location>
        <begin position="89"/>
        <end position="112"/>
    </location>
</feature>
<organism evidence="3 4">
    <name type="scientific">Streptomyces boncukensis</name>
    <dbReference type="NCBI Taxonomy" id="2711219"/>
    <lineage>
        <taxon>Bacteria</taxon>
        <taxon>Bacillati</taxon>
        <taxon>Actinomycetota</taxon>
        <taxon>Actinomycetes</taxon>
        <taxon>Kitasatosporales</taxon>
        <taxon>Streptomycetaceae</taxon>
        <taxon>Streptomyces</taxon>
    </lineage>
</organism>
<sequence length="343" mass="37217">MQSEEIDQPRVPGVRYRKETRQREEVVEIDGQPEPRTVEYTVWVPIPPRDWDRIIVNVLTCAAVVVTLLAVTGTTASIGTLLAALIPALIAYSVALIFDVVWLACIAVEWLERLDPARARAARIAGWVSLGISMGAVVAFGHHHNETVAGVVGSMVSLLAKGLWVFVLRYHAVPLSESVAFWLNRRRQKAAASVALAKQMRRLDAYDAYMLAAFGPEAARARQITTHAAPALGQAPGTVPHPVSDQAGAQSEPPAAPDPDNGGQDQDNGVPDTEDETVVRFEKPAKADTIRAALAEDAAISEEALLAKVIAVHGKPDTEREQRKLADTVRRTRQRIESKSKAS</sequence>
<name>A0A6G4WTA6_9ACTN</name>
<dbReference type="AlphaFoldDB" id="A0A6G4WTA6"/>
<dbReference type="EMBL" id="JAAKZZ010000034">
    <property type="protein sequence ID" value="NGO67857.1"/>
    <property type="molecule type" value="Genomic_DNA"/>
</dbReference>
<feature type="region of interest" description="Disordered" evidence="1">
    <location>
        <begin position="315"/>
        <end position="343"/>
    </location>
</feature>
<keyword evidence="4" id="KW-1185">Reference proteome</keyword>
<feature type="transmembrane region" description="Helical" evidence="2">
    <location>
        <begin position="54"/>
        <end position="83"/>
    </location>
</feature>
<feature type="transmembrane region" description="Helical" evidence="2">
    <location>
        <begin position="124"/>
        <end position="142"/>
    </location>
</feature>
<evidence type="ECO:0000313" key="4">
    <source>
        <dbReference type="Proteomes" id="UP000477722"/>
    </source>
</evidence>
<evidence type="ECO:0000256" key="2">
    <source>
        <dbReference type="SAM" id="Phobius"/>
    </source>
</evidence>
<proteinExistence type="predicted"/>
<dbReference type="Proteomes" id="UP000477722">
    <property type="component" value="Unassembled WGS sequence"/>
</dbReference>
<gene>
    <name evidence="3" type="ORF">G5C65_05700</name>
</gene>
<comment type="caution">
    <text evidence="3">The sequence shown here is derived from an EMBL/GenBank/DDBJ whole genome shotgun (WGS) entry which is preliminary data.</text>
</comment>
<dbReference type="RefSeq" id="WP_165297513.1">
    <property type="nucleotide sequence ID" value="NZ_JAAKZZ010000034.1"/>
</dbReference>
<evidence type="ECO:0008006" key="5">
    <source>
        <dbReference type="Google" id="ProtNLM"/>
    </source>
</evidence>
<feature type="region of interest" description="Disordered" evidence="1">
    <location>
        <begin position="232"/>
        <end position="276"/>
    </location>
</feature>
<accession>A0A6G4WTA6</accession>
<keyword evidence="2" id="KW-1133">Transmembrane helix</keyword>
<reference evidence="3 4" key="1">
    <citation type="submission" date="2020-02" db="EMBL/GenBank/DDBJ databases">
        <title>Whole-genome analyses of novel actinobacteria.</title>
        <authorList>
            <person name="Sahin N."/>
            <person name="Tatar D."/>
        </authorList>
    </citation>
    <scope>NUCLEOTIDE SEQUENCE [LARGE SCALE GENOMIC DNA]</scope>
    <source>
        <strain evidence="3 4">SB3404</strain>
    </source>
</reference>
<feature type="compositionally biased region" description="Low complexity" evidence="1">
    <location>
        <begin position="258"/>
        <end position="271"/>
    </location>
</feature>
<keyword evidence="2" id="KW-0812">Transmembrane</keyword>